<feature type="region of interest" description="Disordered" evidence="1">
    <location>
        <begin position="224"/>
        <end position="282"/>
    </location>
</feature>
<evidence type="ECO:0000256" key="1">
    <source>
        <dbReference type="SAM" id="MobiDB-lite"/>
    </source>
</evidence>
<dbReference type="SUPFAM" id="SSF48452">
    <property type="entry name" value="TPR-like"/>
    <property type="match status" value="1"/>
</dbReference>
<evidence type="ECO:0008006" key="5">
    <source>
        <dbReference type="Google" id="ProtNLM"/>
    </source>
</evidence>
<name>A0ABY4S5B0_AQUTE</name>
<dbReference type="Gene3D" id="1.25.40.10">
    <property type="entry name" value="Tetratricopeptide repeat domain"/>
    <property type="match status" value="1"/>
</dbReference>
<protein>
    <recommendedName>
        <fullName evidence="5">Tetratricopeptide repeat protein</fullName>
    </recommendedName>
</protein>
<reference evidence="3" key="1">
    <citation type="submission" date="2022-05" db="EMBL/GenBank/DDBJ databases">
        <title>An RpoN-dependent PEP-CTERM gene is involved in floc formation of an Aquincola tertiaricarbonis strain.</title>
        <authorList>
            <person name="Qiu D."/>
            <person name="Xia M."/>
        </authorList>
    </citation>
    <scope>NUCLEOTIDE SEQUENCE</scope>
    <source>
        <strain evidence="3">RN12</strain>
    </source>
</reference>
<dbReference type="InterPro" id="IPR011990">
    <property type="entry name" value="TPR-like_helical_dom_sf"/>
</dbReference>
<sequence length="282" mass="28348">MKRILIAAAFAACAATAFALPSVDAVRTEVAQGHDARAEEMIREVLAARPDSARAHYVHAEILAHLGRFAQAAEEAAQARRLDPALSFTQPDTFKTFEAMLAREQAAAAGGRAPATPLQMAPAGSSGGVPGWVWGGGLALLAALALSRLTSARQPAPAAAPAGWTPAPAVPGMGGMAAPYGMAPAAPAAGAGSGLLGAGLAAAGGVAAGMLAERLMEGHREPATGTWWNAAPAPASFQPFDDSAGEAAAARELEERPIDWGNGDGWGGTDDDKPSSAGSDGW</sequence>
<proteinExistence type="predicted"/>
<dbReference type="Proteomes" id="UP001056201">
    <property type="component" value="Chromosome 1"/>
</dbReference>
<evidence type="ECO:0000313" key="4">
    <source>
        <dbReference type="Proteomes" id="UP001056201"/>
    </source>
</evidence>
<dbReference type="EMBL" id="CP097635">
    <property type="protein sequence ID" value="URI08179.1"/>
    <property type="molecule type" value="Genomic_DNA"/>
</dbReference>
<evidence type="ECO:0000313" key="3">
    <source>
        <dbReference type="EMBL" id="URI08179.1"/>
    </source>
</evidence>
<feature type="chain" id="PRO_5046171849" description="Tetratricopeptide repeat protein" evidence="2">
    <location>
        <begin position="20"/>
        <end position="282"/>
    </location>
</feature>
<feature type="compositionally biased region" description="Basic and acidic residues" evidence="1">
    <location>
        <begin position="249"/>
        <end position="258"/>
    </location>
</feature>
<organism evidence="3 4">
    <name type="scientific">Aquincola tertiaricarbonis</name>
    <dbReference type="NCBI Taxonomy" id="391953"/>
    <lineage>
        <taxon>Bacteria</taxon>
        <taxon>Pseudomonadati</taxon>
        <taxon>Pseudomonadota</taxon>
        <taxon>Betaproteobacteria</taxon>
        <taxon>Burkholderiales</taxon>
        <taxon>Sphaerotilaceae</taxon>
        <taxon>Aquincola</taxon>
    </lineage>
</organism>
<feature type="signal peptide" evidence="2">
    <location>
        <begin position="1"/>
        <end position="19"/>
    </location>
</feature>
<evidence type="ECO:0000256" key="2">
    <source>
        <dbReference type="SAM" id="SignalP"/>
    </source>
</evidence>
<keyword evidence="4" id="KW-1185">Reference proteome</keyword>
<keyword evidence="2" id="KW-0732">Signal</keyword>
<dbReference type="RefSeq" id="WP_250196400.1">
    <property type="nucleotide sequence ID" value="NZ_CP097635.1"/>
</dbReference>
<accession>A0ABY4S5B0</accession>
<gene>
    <name evidence="3" type="ORF">MW290_06270</name>
</gene>